<proteinExistence type="predicted"/>
<organism evidence="2 3">
    <name type="scientific">Euplotes crassus</name>
    <dbReference type="NCBI Taxonomy" id="5936"/>
    <lineage>
        <taxon>Eukaryota</taxon>
        <taxon>Sar</taxon>
        <taxon>Alveolata</taxon>
        <taxon>Ciliophora</taxon>
        <taxon>Intramacronucleata</taxon>
        <taxon>Spirotrichea</taxon>
        <taxon>Hypotrichia</taxon>
        <taxon>Euplotida</taxon>
        <taxon>Euplotidae</taxon>
        <taxon>Moneuplotes</taxon>
    </lineage>
</organism>
<dbReference type="Proteomes" id="UP001295684">
    <property type="component" value="Unassembled WGS sequence"/>
</dbReference>
<accession>A0AAD1UEC4</accession>
<feature type="region of interest" description="Disordered" evidence="1">
    <location>
        <begin position="153"/>
        <end position="174"/>
    </location>
</feature>
<protein>
    <submittedName>
        <fullName evidence="2">Uncharacterized protein</fullName>
    </submittedName>
</protein>
<name>A0AAD1UEC4_EUPCR</name>
<evidence type="ECO:0000313" key="3">
    <source>
        <dbReference type="Proteomes" id="UP001295684"/>
    </source>
</evidence>
<sequence>MNTNFITDNCENLSDEILSENASRCNVKISEKMSAKMNNSAFKTCKSRRTVRDNATDTVLLSKQQRSFKEMDTIQFKMSLNLQTTRKATEMRKSSILSNDSEISPKPKTGSLQNEIRNLLRKAAEIRRKSTFVASQVKPSEVQLDKLDLSDFSLESSSEGSSSKDDFFTFGVNN</sequence>
<evidence type="ECO:0000256" key="1">
    <source>
        <dbReference type="SAM" id="MobiDB-lite"/>
    </source>
</evidence>
<gene>
    <name evidence="2" type="ORF">ECRASSUSDP1_LOCUS9006</name>
</gene>
<dbReference type="EMBL" id="CAMPGE010008835">
    <property type="protein sequence ID" value="CAI2367718.1"/>
    <property type="molecule type" value="Genomic_DNA"/>
</dbReference>
<keyword evidence="3" id="KW-1185">Reference proteome</keyword>
<feature type="region of interest" description="Disordered" evidence="1">
    <location>
        <begin position="91"/>
        <end position="110"/>
    </location>
</feature>
<comment type="caution">
    <text evidence="2">The sequence shown here is derived from an EMBL/GenBank/DDBJ whole genome shotgun (WGS) entry which is preliminary data.</text>
</comment>
<dbReference type="AlphaFoldDB" id="A0AAD1UEC4"/>
<evidence type="ECO:0000313" key="2">
    <source>
        <dbReference type="EMBL" id="CAI2367718.1"/>
    </source>
</evidence>
<reference evidence="2" key="1">
    <citation type="submission" date="2023-07" db="EMBL/GenBank/DDBJ databases">
        <authorList>
            <consortium name="AG Swart"/>
            <person name="Singh M."/>
            <person name="Singh A."/>
            <person name="Seah K."/>
            <person name="Emmerich C."/>
        </authorList>
    </citation>
    <scope>NUCLEOTIDE SEQUENCE</scope>
    <source>
        <strain evidence="2">DP1</strain>
    </source>
</reference>